<keyword evidence="2" id="KW-0964">Secreted</keyword>
<feature type="domain" description="VWFA" evidence="5">
    <location>
        <begin position="27"/>
        <end position="234"/>
    </location>
</feature>
<gene>
    <name evidence="6" type="ORF">MCOR_7241</name>
</gene>
<dbReference type="InterPro" id="IPR002035">
    <property type="entry name" value="VWF_A"/>
</dbReference>
<dbReference type="Pfam" id="PF25106">
    <property type="entry name" value="VWA_4"/>
    <property type="match status" value="1"/>
</dbReference>
<reference evidence="6 7" key="1">
    <citation type="submission" date="2020-06" db="EMBL/GenBank/DDBJ databases">
        <authorList>
            <person name="Li R."/>
            <person name="Bekaert M."/>
        </authorList>
    </citation>
    <scope>NUCLEOTIDE SEQUENCE [LARGE SCALE GENOMIC DNA]</scope>
    <source>
        <strain evidence="7">wild</strain>
    </source>
</reference>
<feature type="region of interest" description="Disordered" evidence="4">
    <location>
        <begin position="139"/>
        <end position="161"/>
    </location>
</feature>
<dbReference type="InterPro" id="IPR056861">
    <property type="entry name" value="HMCN1-like_VWA"/>
</dbReference>
<sequence length="492" mass="53337">MPIKPDGQQESIVDIIKRPPSQNGKLDLAFIMDSTGSMASYINSAKQNIREIVEEIVSSSGSDVRLALIEYRDHSPQDRTFVTRKHDFTSSVSTMKSWLNSARASGGGDSPEAVAEAMFQATKLSWRQEATKISVMISDAPPHGLVPSEDSSFSEGSPNGHDPMQLARDLAQKGVTLYVIGVEPPIVPYKDFFMALAYITGGQYVPLSVPRLLVNAITGGAQEELSLRKFQAEVQQEIKQASTAGGSGRPINKQRIAQTVFRRLQKSGAKAKQLVRNNKILEGPSVDAKLLASKSSMAEVRKVFKKGTTFSSLPTRRLGGLRKSFATIGGFDGAGVGGRVGIPTSRMSSEALIPSTTSSSDSDKLSTIESGITLEQINRCDYKFDDNRVTYQPLGADTAITYEALVELKTPKGTCINLPSSWNRAEGMGPIGYAKILPTVTSSRSLGRAKARRNIISGFICALTNSPDLHFSFIGLGHIIEGLERRPRNRPE</sequence>
<dbReference type="EMBL" id="CACVKT020001357">
    <property type="protein sequence ID" value="CAC5367258.1"/>
    <property type="molecule type" value="Genomic_DNA"/>
</dbReference>
<keyword evidence="3" id="KW-0732">Signal</keyword>
<dbReference type="AlphaFoldDB" id="A0A6J8AHF9"/>
<dbReference type="GO" id="GO:0005737">
    <property type="term" value="C:cytoplasm"/>
    <property type="evidence" value="ECO:0007669"/>
    <property type="project" value="TreeGrafter"/>
</dbReference>
<evidence type="ECO:0000256" key="4">
    <source>
        <dbReference type="SAM" id="MobiDB-lite"/>
    </source>
</evidence>
<comment type="subcellular location">
    <subcellularLocation>
        <location evidence="1">Secreted</location>
    </subcellularLocation>
</comment>
<dbReference type="InterPro" id="IPR036465">
    <property type="entry name" value="vWFA_dom_sf"/>
</dbReference>
<keyword evidence="7" id="KW-1185">Reference proteome</keyword>
<dbReference type="CDD" id="cd00198">
    <property type="entry name" value="vWFA"/>
    <property type="match status" value="1"/>
</dbReference>
<accession>A0A6J8AHF9</accession>
<evidence type="ECO:0000313" key="7">
    <source>
        <dbReference type="Proteomes" id="UP000507470"/>
    </source>
</evidence>
<dbReference type="PANTHER" id="PTHR47763">
    <property type="entry name" value="ALPHA-PROTEIN KINASE VWKA"/>
    <property type="match status" value="1"/>
</dbReference>
<dbReference type="InterPro" id="IPR052969">
    <property type="entry name" value="Thr-specific_kinase-like"/>
</dbReference>
<dbReference type="Gene3D" id="3.40.50.410">
    <property type="entry name" value="von Willebrand factor, type A domain"/>
    <property type="match status" value="1"/>
</dbReference>
<dbReference type="SMART" id="SM00327">
    <property type="entry name" value="VWA"/>
    <property type="match status" value="1"/>
</dbReference>
<dbReference type="SUPFAM" id="SSF53300">
    <property type="entry name" value="vWA-like"/>
    <property type="match status" value="1"/>
</dbReference>
<dbReference type="OrthoDB" id="6069604at2759"/>
<evidence type="ECO:0000256" key="2">
    <source>
        <dbReference type="ARBA" id="ARBA00022525"/>
    </source>
</evidence>
<name>A0A6J8AHF9_MYTCO</name>
<evidence type="ECO:0000256" key="1">
    <source>
        <dbReference type="ARBA" id="ARBA00004613"/>
    </source>
</evidence>
<dbReference type="PANTHER" id="PTHR47763:SF1">
    <property type="entry name" value="DUF659 DOMAIN-CONTAINING PROTEIN"/>
    <property type="match status" value="1"/>
</dbReference>
<dbReference type="GO" id="GO:0004674">
    <property type="term" value="F:protein serine/threonine kinase activity"/>
    <property type="evidence" value="ECO:0007669"/>
    <property type="project" value="TreeGrafter"/>
</dbReference>
<protein>
    <recommendedName>
        <fullName evidence="5">VWFA domain-containing protein</fullName>
    </recommendedName>
</protein>
<evidence type="ECO:0000256" key="3">
    <source>
        <dbReference type="ARBA" id="ARBA00022729"/>
    </source>
</evidence>
<organism evidence="6 7">
    <name type="scientific">Mytilus coruscus</name>
    <name type="common">Sea mussel</name>
    <dbReference type="NCBI Taxonomy" id="42192"/>
    <lineage>
        <taxon>Eukaryota</taxon>
        <taxon>Metazoa</taxon>
        <taxon>Spiralia</taxon>
        <taxon>Lophotrochozoa</taxon>
        <taxon>Mollusca</taxon>
        <taxon>Bivalvia</taxon>
        <taxon>Autobranchia</taxon>
        <taxon>Pteriomorphia</taxon>
        <taxon>Mytilida</taxon>
        <taxon>Mytiloidea</taxon>
        <taxon>Mytilidae</taxon>
        <taxon>Mytilinae</taxon>
        <taxon>Mytilus</taxon>
    </lineage>
</organism>
<dbReference type="PROSITE" id="PS50234">
    <property type="entry name" value="VWFA"/>
    <property type="match status" value="1"/>
</dbReference>
<dbReference type="Proteomes" id="UP000507470">
    <property type="component" value="Unassembled WGS sequence"/>
</dbReference>
<evidence type="ECO:0000313" key="6">
    <source>
        <dbReference type="EMBL" id="CAC5367258.1"/>
    </source>
</evidence>
<evidence type="ECO:0000259" key="5">
    <source>
        <dbReference type="PROSITE" id="PS50234"/>
    </source>
</evidence>
<proteinExistence type="predicted"/>